<keyword evidence="1" id="KW-1133">Transmembrane helix</keyword>
<keyword evidence="3" id="KW-1185">Reference proteome</keyword>
<feature type="transmembrane region" description="Helical" evidence="1">
    <location>
        <begin position="81"/>
        <end position="98"/>
    </location>
</feature>
<organism evidence="2 3">
    <name type="scientific">Conchiformibius kuhniae</name>
    <dbReference type="NCBI Taxonomy" id="211502"/>
    <lineage>
        <taxon>Bacteria</taxon>
        <taxon>Pseudomonadati</taxon>
        <taxon>Pseudomonadota</taxon>
        <taxon>Betaproteobacteria</taxon>
        <taxon>Neisseriales</taxon>
        <taxon>Neisseriaceae</taxon>
        <taxon>Conchiformibius</taxon>
    </lineage>
</organism>
<name>A0A8T9MWU1_9NEIS</name>
<dbReference type="Proteomes" id="UP000831534">
    <property type="component" value="Chromosome"/>
</dbReference>
<feature type="transmembrane region" description="Helical" evidence="1">
    <location>
        <begin position="31"/>
        <end position="48"/>
    </location>
</feature>
<proteinExistence type="predicted"/>
<protein>
    <submittedName>
        <fullName evidence="2">Uncharacterized protein</fullName>
    </submittedName>
</protein>
<dbReference type="RefSeq" id="WP_034334714.1">
    <property type="nucleotide sequence ID" value="NZ_CP091521.1"/>
</dbReference>
<dbReference type="EMBL" id="CP091521">
    <property type="protein sequence ID" value="UOP05611.2"/>
    <property type="molecule type" value="Genomic_DNA"/>
</dbReference>
<feature type="transmembrane region" description="Helical" evidence="1">
    <location>
        <begin position="55"/>
        <end position="75"/>
    </location>
</feature>
<evidence type="ECO:0000313" key="3">
    <source>
        <dbReference type="Proteomes" id="UP000831534"/>
    </source>
</evidence>
<gene>
    <name evidence="2" type="ORF">LVJ77_05900</name>
</gene>
<reference evidence="2" key="1">
    <citation type="journal article" date="2022" name="Res Sq">
        <title>Evolution of multicellular longitudinally dividing oral cavity symbionts (Neisseriaceae).</title>
        <authorList>
            <person name="Nyongesa S."/>
            <person name="Weber P."/>
            <person name="Bernet E."/>
            <person name="Pullido F."/>
            <person name="Nieckarz M."/>
            <person name="Delaby M."/>
            <person name="Nieves C."/>
            <person name="Viehboeck T."/>
            <person name="Krause N."/>
            <person name="Rivera-Millot A."/>
            <person name="Nakamura A."/>
            <person name="Vischer N."/>
            <person name="VanNieuwenhze M."/>
            <person name="Brun Y."/>
            <person name="Cava F."/>
            <person name="Bulgheresi S."/>
            <person name="Veyrier F."/>
        </authorList>
    </citation>
    <scope>NUCLEOTIDE SEQUENCE</scope>
    <source>
        <strain evidence="2">17694</strain>
    </source>
</reference>
<evidence type="ECO:0000256" key="1">
    <source>
        <dbReference type="SAM" id="Phobius"/>
    </source>
</evidence>
<accession>A0A8T9MWU1</accession>
<evidence type="ECO:0000313" key="2">
    <source>
        <dbReference type="EMBL" id="UOP05611.2"/>
    </source>
</evidence>
<keyword evidence="1" id="KW-0472">Membrane</keyword>
<sequence>MKQSSAVQPLLLIIAGALWFLKSMGWFPQTATLIALTLTATGVLLPVLEGINKHSVVAAPMLVYAGAAVFAYHHWHWHDPRPLIALGMVLCGCLMLAARSPAIAPRRPPELPPPDNKDTET</sequence>
<keyword evidence="1" id="KW-0812">Transmembrane</keyword>
<dbReference type="KEGG" id="ckh:LVJ77_05900"/>
<dbReference type="AlphaFoldDB" id="A0A8T9MWU1"/>
<reference evidence="2" key="2">
    <citation type="submission" date="2024-09" db="EMBL/GenBank/DDBJ databases">
        <authorList>
            <person name="Veyrier F.J."/>
        </authorList>
    </citation>
    <scope>NUCLEOTIDE SEQUENCE</scope>
    <source>
        <strain evidence="2">17694</strain>
    </source>
</reference>